<evidence type="ECO:0000313" key="3">
    <source>
        <dbReference type="Proteomes" id="UP000663829"/>
    </source>
</evidence>
<sequence>MLQCNGNNEQKMAEAASHLAPACLVAGSGSPHRFHADHDNVGISSVESLLRELCPRIVCLGGTLPAIPPSQCPRCRMNQTCNTVACPTLNCTEPIRANLSTECCDHCPNHPVLTTLALTTTTTTQS</sequence>
<dbReference type="EMBL" id="CAJOBC010045002">
    <property type="protein sequence ID" value="CAF4157289.1"/>
    <property type="molecule type" value="Genomic_DNA"/>
</dbReference>
<organism evidence="1 3">
    <name type="scientific">Didymodactylos carnosus</name>
    <dbReference type="NCBI Taxonomy" id="1234261"/>
    <lineage>
        <taxon>Eukaryota</taxon>
        <taxon>Metazoa</taxon>
        <taxon>Spiralia</taxon>
        <taxon>Gnathifera</taxon>
        <taxon>Rotifera</taxon>
        <taxon>Eurotatoria</taxon>
        <taxon>Bdelloidea</taxon>
        <taxon>Philodinida</taxon>
        <taxon>Philodinidae</taxon>
        <taxon>Didymodactylos</taxon>
    </lineage>
</organism>
<dbReference type="EMBL" id="CAJNOQ010013160">
    <property type="protein sequence ID" value="CAF1315576.1"/>
    <property type="molecule type" value="Genomic_DNA"/>
</dbReference>
<dbReference type="Proteomes" id="UP000663829">
    <property type="component" value="Unassembled WGS sequence"/>
</dbReference>
<name>A0A815EWX4_9BILA</name>
<accession>A0A815EWX4</accession>
<reference evidence="1" key="1">
    <citation type="submission" date="2021-02" db="EMBL/GenBank/DDBJ databases">
        <authorList>
            <person name="Nowell W R."/>
        </authorList>
    </citation>
    <scope>NUCLEOTIDE SEQUENCE</scope>
</reference>
<dbReference type="Proteomes" id="UP000681722">
    <property type="component" value="Unassembled WGS sequence"/>
</dbReference>
<keyword evidence="3" id="KW-1185">Reference proteome</keyword>
<comment type="caution">
    <text evidence="1">The sequence shown here is derived from an EMBL/GenBank/DDBJ whole genome shotgun (WGS) entry which is preliminary data.</text>
</comment>
<evidence type="ECO:0000313" key="2">
    <source>
        <dbReference type="EMBL" id="CAF4157289.1"/>
    </source>
</evidence>
<gene>
    <name evidence="1" type="ORF">GPM918_LOCUS29213</name>
    <name evidence="2" type="ORF">SRO942_LOCUS29779</name>
</gene>
<evidence type="ECO:0000313" key="1">
    <source>
        <dbReference type="EMBL" id="CAF1315576.1"/>
    </source>
</evidence>
<dbReference type="AlphaFoldDB" id="A0A815EWX4"/>
<proteinExistence type="predicted"/>
<protein>
    <submittedName>
        <fullName evidence="1">Uncharacterized protein</fullName>
    </submittedName>
</protein>